<feature type="transmembrane region" description="Helical" evidence="1">
    <location>
        <begin position="49"/>
        <end position="69"/>
    </location>
</feature>
<feature type="transmembrane region" description="Helical" evidence="1">
    <location>
        <begin position="238"/>
        <end position="256"/>
    </location>
</feature>
<keyword evidence="1" id="KW-0472">Membrane</keyword>
<keyword evidence="1" id="KW-0812">Transmembrane</keyword>
<keyword evidence="4" id="KW-1185">Reference proteome</keyword>
<organism evidence="3 4">
    <name type="scientific">Nonomuraea rosea</name>
    <dbReference type="NCBI Taxonomy" id="638574"/>
    <lineage>
        <taxon>Bacteria</taxon>
        <taxon>Bacillati</taxon>
        <taxon>Actinomycetota</taxon>
        <taxon>Actinomycetes</taxon>
        <taxon>Streptosporangiales</taxon>
        <taxon>Streptosporangiaceae</taxon>
        <taxon>Nonomuraea</taxon>
    </lineage>
</organism>
<feature type="transmembrane region" description="Helical" evidence="1">
    <location>
        <begin position="193"/>
        <end position="210"/>
    </location>
</feature>
<feature type="transmembrane region" description="Helical" evidence="1">
    <location>
        <begin position="317"/>
        <end position="344"/>
    </location>
</feature>
<dbReference type="Proteomes" id="UP001500630">
    <property type="component" value="Unassembled WGS sequence"/>
</dbReference>
<feature type="domain" description="Acyltransferase 3" evidence="2">
    <location>
        <begin position="20"/>
        <end position="372"/>
    </location>
</feature>
<protein>
    <recommendedName>
        <fullName evidence="2">Acyltransferase 3 domain-containing protein</fullName>
    </recommendedName>
</protein>
<evidence type="ECO:0000313" key="3">
    <source>
        <dbReference type="EMBL" id="GAA3545785.1"/>
    </source>
</evidence>
<evidence type="ECO:0000259" key="2">
    <source>
        <dbReference type="Pfam" id="PF01757"/>
    </source>
</evidence>
<dbReference type="Pfam" id="PF01757">
    <property type="entry name" value="Acyl_transf_3"/>
    <property type="match status" value="1"/>
</dbReference>
<dbReference type="InterPro" id="IPR050879">
    <property type="entry name" value="Acyltransferase_3"/>
</dbReference>
<feature type="transmembrane region" description="Helical" evidence="1">
    <location>
        <begin position="90"/>
        <end position="108"/>
    </location>
</feature>
<dbReference type="PANTHER" id="PTHR23028">
    <property type="entry name" value="ACETYLTRANSFERASE"/>
    <property type="match status" value="1"/>
</dbReference>
<dbReference type="InterPro" id="IPR002656">
    <property type="entry name" value="Acyl_transf_3_dom"/>
</dbReference>
<feature type="transmembrane region" description="Helical" evidence="1">
    <location>
        <begin position="217"/>
        <end position="232"/>
    </location>
</feature>
<dbReference type="RefSeq" id="WP_345561668.1">
    <property type="nucleotide sequence ID" value="NZ_BAABDQ010000004.1"/>
</dbReference>
<sequence length="401" mass="43349">MATAPTEAPQAVQTVSSRLAWLDALRGIAALAVVGEHLTTWAMPWLRPVTFNLGVYGVLVFFLVSGYIIPTSLERHGDLRAFWIGRVFRLYPLYLAVIALVLALSWWIPVREEVPRDASSVAAHATMLMDAVGAGAVLNTMWTLSYEMIFYLLVAALFAAGVRDGRGLLPVVFGLLCAGAALAFSGAPLSGAWLAWSSLIVFAAGLACVISGRGRTAAAFALGVMALALVLLSSRVPWFGAAILAVMFAGTAVHRWERGSGPLWPLGLAAALVTLTPLWALNAGWWWVQPEVWALTVVLAGVTFAGGLLWRSRRVPAFLAWLGAISYSLYLVHLPILLVVMQLAGEMRWAPLHLQLGVSAGFLVVLLPGSWLAYRFLERPMQRLGRRLVRRYAGVARPAAT</sequence>
<proteinExistence type="predicted"/>
<evidence type="ECO:0000313" key="4">
    <source>
        <dbReference type="Proteomes" id="UP001500630"/>
    </source>
</evidence>
<feature type="transmembrane region" description="Helical" evidence="1">
    <location>
        <begin position="167"/>
        <end position="187"/>
    </location>
</feature>
<feature type="transmembrane region" description="Helical" evidence="1">
    <location>
        <begin position="136"/>
        <end position="160"/>
    </location>
</feature>
<feature type="transmembrane region" description="Helical" evidence="1">
    <location>
        <begin position="292"/>
        <end position="310"/>
    </location>
</feature>
<gene>
    <name evidence="3" type="ORF">GCM10022419_027530</name>
</gene>
<keyword evidence="1" id="KW-1133">Transmembrane helix</keyword>
<dbReference type="EMBL" id="BAABDQ010000004">
    <property type="protein sequence ID" value="GAA3545785.1"/>
    <property type="molecule type" value="Genomic_DNA"/>
</dbReference>
<reference evidence="4" key="1">
    <citation type="journal article" date="2019" name="Int. J. Syst. Evol. Microbiol.">
        <title>The Global Catalogue of Microorganisms (GCM) 10K type strain sequencing project: providing services to taxonomists for standard genome sequencing and annotation.</title>
        <authorList>
            <consortium name="The Broad Institute Genomics Platform"/>
            <consortium name="The Broad Institute Genome Sequencing Center for Infectious Disease"/>
            <person name="Wu L."/>
            <person name="Ma J."/>
        </authorList>
    </citation>
    <scope>NUCLEOTIDE SEQUENCE [LARGE SCALE GENOMIC DNA]</scope>
    <source>
        <strain evidence="4">JCM 17326</strain>
    </source>
</reference>
<name>A0ABP6W6H7_9ACTN</name>
<feature type="transmembrane region" description="Helical" evidence="1">
    <location>
        <begin position="356"/>
        <end position="377"/>
    </location>
</feature>
<comment type="caution">
    <text evidence="3">The sequence shown here is derived from an EMBL/GenBank/DDBJ whole genome shotgun (WGS) entry which is preliminary data.</text>
</comment>
<dbReference type="PANTHER" id="PTHR23028:SF53">
    <property type="entry name" value="ACYL_TRANSF_3 DOMAIN-CONTAINING PROTEIN"/>
    <property type="match status" value="1"/>
</dbReference>
<evidence type="ECO:0000256" key="1">
    <source>
        <dbReference type="SAM" id="Phobius"/>
    </source>
</evidence>
<accession>A0ABP6W6H7</accession>
<feature type="transmembrane region" description="Helical" evidence="1">
    <location>
        <begin position="263"/>
        <end position="286"/>
    </location>
</feature>